<comment type="caution">
    <text evidence="5">The sequence shown here is derived from an EMBL/GenBank/DDBJ whole genome shotgun (WGS) entry which is preliminary data.</text>
</comment>
<dbReference type="PROSITE" id="PS00018">
    <property type="entry name" value="EF_HAND_1"/>
    <property type="match status" value="1"/>
</dbReference>
<dbReference type="SUPFAM" id="SSF47473">
    <property type="entry name" value="EF-hand"/>
    <property type="match status" value="1"/>
</dbReference>
<keyword evidence="6" id="KW-1185">Reference proteome</keyword>
<dbReference type="CDD" id="cd00051">
    <property type="entry name" value="EFh"/>
    <property type="match status" value="1"/>
</dbReference>
<dbReference type="InterPro" id="IPR028846">
    <property type="entry name" value="Recoverin"/>
</dbReference>
<dbReference type="Pfam" id="PF13499">
    <property type="entry name" value="EF-hand_7"/>
    <property type="match status" value="1"/>
</dbReference>
<dbReference type="Proteomes" id="UP001208570">
    <property type="component" value="Unassembled WGS sequence"/>
</dbReference>
<evidence type="ECO:0000256" key="3">
    <source>
        <dbReference type="ARBA" id="ARBA00022837"/>
    </source>
</evidence>
<reference evidence="5" key="1">
    <citation type="journal article" date="2023" name="Mol. Biol. Evol.">
        <title>Third-Generation Sequencing Reveals the Adaptive Role of the Epigenome in Three Deep-Sea Polychaetes.</title>
        <authorList>
            <person name="Perez M."/>
            <person name="Aroh O."/>
            <person name="Sun Y."/>
            <person name="Lan Y."/>
            <person name="Juniper S.K."/>
            <person name="Young C.R."/>
            <person name="Angers B."/>
            <person name="Qian P.Y."/>
        </authorList>
    </citation>
    <scope>NUCLEOTIDE SEQUENCE</scope>
    <source>
        <strain evidence="5">P08H-3</strain>
    </source>
</reference>
<evidence type="ECO:0000256" key="1">
    <source>
        <dbReference type="ARBA" id="ARBA00022723"/>
    </source>
</evidence>
<dbReference type="InterPro" id="IPR002048">
    <property type="entry name" value="EF_hand_dom"/>
</dbReference>
<feature type="domain" description="EF-hand" evidence="4">
    <location>
        <begin position="85"/>
        <end position="120"/>
    </location>
</feature>
<name>A0AAD9NBF5_9ANNE</name>
<dbReference type="PRINTS" id="PR00450">
    <property type="entry name" value="RECOVERIN"/>
</dbReference>
<proteinExistence type="predicted"/>
<dbReference type="PANTHER" id="PTHR23055:SF60">
    <property type="entry name" value="CALAXIN"/>
    <property type="match status" value="1"/>
</dbReference>
<keyword evidence="2" id="KW-0677">Repeat</keyword>
<organism evidence="5 6">
    <name type="scientific">Paralvinella palmiformis</name>
    <dbReference type="NCBI Taxonomy" id="53620"/>
    <lineage>
        <taxon>Eukaryota</taxon>
        <taxon>Metazoa</taxon>
        <taxon>Spiralia</taxon>
        <taxon>Lophotrochozoa</taxon>
        <taxon>Annelida</taxon>
        <taxon>Polychaeta</taxon>
        <taxon>Sedentaria</taxon>
        <taxon>Canalipalpata</taxon>
        <taxon>Terebellida</taxon>
        <taxon>Terebelliformia</taxon>
        <taxon>Alvinellidae</taxon>
        <taxon>Paralvinella</taxon>
    </lineage>
</organism>
<dbReference type="InterPro" id="IPR018247">
    <property type="entry name" value="EF_Hand_1_Ca_BS"/>
</dbReference>
<dbReference type="PROSITE" id="PS50222">
    <property type="entry name" value="EF_HAND_2"/>
    <property type="match status" value="3"/>
</dbReference>
<sequence length="204" mass="24267">MASKFKNVPVINKFEIESLLRKYRELMKKKQKMDRVLFCEILCNHFGMTDSIMMDNIFRIFDRDNDSIINMEEWIRGLSVFLRGNLQEQIKFCFDVYDLNGDGYISRDEMYQLLKDCLKYKYTPDEDPEDTKRELVDYALKQLDMDSDSRVSFADFETAVKGKELLLECLGPCIPDYRVKLIVSDKFFRDENDDQEIMKIKCSK</sequence>
<evidence type="ECO:0000313" key="5">
    <source>
        <dbReference type="EMBL" id="KAK2162428.1"/>
    </source>
</evidence>
<keyword evidence="3" id="KW-0106">Calcium</keyword>
<evidence type="ECO:0000313" key="6">
    <source>
        <dbReference type="Proteomes" id="UP001208570"/>
    </source>
</evidence>
<dbReference type="PANTHER" id="PTHR23055">
    <property type="entry name" value="CALCIUM BINDING PROTEINS"/>
    <property type="match status" value="1"/>
</dbReference>
<accession>A0AAD9NBF5</accession>
<dbReference type="EMBL" id="JAODUP010000099">
    <property type="protein sequence ID" value="KAK2162428.1"/>
    <property type="molecule type" value="Genomic_DNA"/>
</dbReference>
<dbReference type="Gene3D" id="1.10.238.10">
    <property type="entry name" value="EF-hand"/>
    <property type="match status" value="1"/>
</dbReference>
<keyword evidence="1" id="KW-0479">Metal-binding</keyword>
<dbReference type="AlphaFoldDB" id="A0AAD9NBF5"/>
<evidence type="ECO:0000256" key="2">
    <source>
        <dbReference type="ARBA" id="ARBA00022737"/>
    </source>
</evidence>
<dbReference type="GO" id="GO:0005509">
    <property type="term" value="F:calcium ion binding"/>
    <property type="evidence" value="ECO:0007669"/>
    <property type="project" value="InterPro"/>
</dbReference>
<evidence type="ECO:0000259" key="4">
    <source>
        <dbReference type="PROSITE" id="PS50222"/>
    </source>
</evidence>
<protein>
    <recommendedName>
        <fullName evidence="4">EF-hand domain-containing protein</fullName>
    </recommendedName>
</protein>
<feature type="domain" description="EF-hand" evidence="4">
    <location>
        <begin position="49"/>
        <end position="84"/>
    </location>
</feature>
<dbReference type="InterPro" id="IPR011992">
    <property type="entry name" value="EF-hand-dom_pair"/>
</dbReference>
<gene>
    <name evidence="5" type="ORF">LSH36_99g08060</name>
</gene>
<dbReference type="SMART" id="SM00054">
    <property type="entry name" value="EFh"/>
    <property type="match status" value="3"/>
</dbReference>
<feature type="domain" description="EF-hand" evidence="4">
    <location>
        <begin position="131"/>
        <end position="166"/>
    </location>
</feature>